<reference evidence="2 3" key="1">
    <citation type="submission" date="2024-11" db="EMBL/GenBank/DDBJ databases">
        <title>Chromosome-level genome assembly of Eucalyptus globulus Labill. provides insights into its genome evolution.</title>
        <authorList>
            <person name="Li X."/>
        </authorList>
    </citation>
    <scope>NUCLEOTIDE SEQUENCE [LARGE SCALE GENOMIC DNA]</scope>
    <source>
        <strain evidence="2">CL2024</strain>
        <tissue evidence="2">Fresh tender leaves</tissue>
    </source>
</reference>
<dbReference type="EMBL" id="JBJKBG010000006">
    <property type="protein sequence ID" value="KAL3735189.1"/>
    <property type="molecule type" value="Genomic_DNA"/>
</dbReference>
<evidence type="ECO:0000313" key="3">
    <source>
        <dbReference type="Proteomes" id="UP001634007"/>
    </source>
</evidence>
<dbReference type="SUPFAM" id="SSF53098">
    <property type="entry name" value="Ribonuclease H-like"/>
    <property type="match status" value="1"/>
</dbReference>
<name>A0ABD3K9B2_EUCGL</name>
<dbReference type="InterPro" id="IPR002156">
    <property type="entry name" value="RNaseH_domain"/>
</dbReference>
<dbReference type="InterPro" id="IPR012337">
    <property type="entry name" value="RNaseH-like_sf"/>
</dbReference>
<keyword evidence="3" id="KW-1185">Reference proteome</keyword>
<proteinExistence type="predicted"/>
<feature type="domain" description="RNase H type-1" evidence="1">
    <location>
        <begin position="4"/>
        <end position="64"/>
    </location>
</feature>
<dbReference type="InterPro" id="IPR036397">
    <property type="entry name" value="RNaseH_sf"/>
</dbReference>
<gene>
    <name evidence="2" type="ORF">ACJRO7_024343</name>
</gene>
<dbReference type="Pfam" id="PF13456">
    <property type="entry name" value="RVT_3"/>
    <property type="match status" value="1"/>
</dbReference>
<accession>A0ABD3K9B2</accession>
<protein>
    <recommendedName>
        <fullName evidence="1">RNase H type-1 domain-containing protein</fullName>
    </recommendedName>
</protein>
<dbReference type="PANTHER" id="PTHR48475">
    <property type="entry name" value="RIBONUCLEASE H"/>
    <property type="match status" value="1"/>
</dbReference>
<organism evidence="2 3">
    <name type="scientific">Eucalyptus globulus</name>
    <name type="common">Tasmanian blue gum</name>
    <dbReference type="NCBI Taxonomy" id="34317"/>
    <lineage>
        <taxon>Eukaryota</taxon>
        <taxon>Viridiplantae</taxon>
        <taxon>Streptophyta</taxon>
        <taxon>Embryophyta</taxon>
        <taxon>Tracheophyta</taxon>
        <taxon>Spermatophyta</taxon>
        <taxon>Magnoliopsida</taxon>
        <taxon>eudicotyledons</taxon>
        <taxon>Gunneridae</taxon>
        <taxon>Pentapetalae</taxon>
        <taxon>rosids</taxon>
        <taxon>malvids</taxon>
        <taxon>Myrtales</taxon>
        <taxon>Myrtaceae</taxon>
        <taxon>Myrtoideae</taxon>
        <taxon>Eucalypteae</taxon>
        <taxon>Eucalyptus</taxon>
    </lineage>
</organism>
<dbReference type="Gene3D" id="1.10.340.70">
    <property type="match status" value="1"/>
</dbReference>
<dbReference type="PANTHER" id="PTHR48475:SF1">
    <property type="entry name" value="RNASE H TYPE-1 DOMAIN-CONTAINING PROTEIN"/>
    <property type="match status" value="1"/>
</dbReference>
<dbReference type="Proteomes" id="UP001634007">
    <property type="component" value="Unassembled WGS sequence"/>
</dbReference>
<evidence type="ECO:0000259" key="1">
    <source>
        <dbReference type="Pfam" id="PF13456"/>
    </source>
</evidence>
<evidence type="ECO:0000313" key="2">
    <source>
        <dbReference type="EMBL" id="KAL3735189.1"/>
    </source>
</evidence>
<dbReference type="Gene3D" id="3.30.420.10">
    <property type="entry name" value="Ribonuclease H-like superfamily/Ribonuclease H"/>
    <property type="match status" value="1"/>
</dbReference>
<dbReference type="AlphaFoldDB" id="A0ABD3K9B2"/>
<comment type="caution">
    <text evidence="2">The sequence shown here is derived from an EMBL/GenBank/DDBJ whole genome shotgun (WGS) entry which is preliminary data.</text>
</comment>
<sequence>MGAKLKVFGDSALIILQTVGEWKTKDSKLLPYHKYLENLVKEFEEVSFQYLPRSHNQFANALATLSSMLQVTDGLEVEPLKIEILPKPAYCMIVTEEPDGKPWYYDIMNYIKKQEFPEGSTQADRKYIMKMASKFFVSGENLYKRSYDSVLLRCVDAIEATQIMQEVHEGVCGPHMNGHMLAKKIMRLGYYWLTLESDCIPHVRICHRCQIHGNKINVPPTELH</sequence>